<name>A0A0E9XST5_ANGAN</name>
<evidence type="ECO:0000313" key="1">
    <source>
        <dbReference type="EMBL" id="JAI05492.1"/>
    </source>
</evidence>
<dbReference type="EMBL" id="GBXM01003086">
    <property type="protein sequence ID" value="JAI05492.1"/>
    <property type="molecule type" value="Transcribed_RNA"/>
</dbReference>
<protein>
    <submittedName>
        <fullName evidence="1">Uncharacterized protein</fullName>
    </submittedName>
</protein>
<organism evidence="1">
    <name type="scientific">Anguilla anguilla</name>
    <name type="common">European freshwater eel</name>
    <name type="synonym">Muraena anguilla</name>
    <dbReference type="NCBI Taxonomy" id="7936"/>
    <lineage>
        <taxon>Eukaryota</taxon>
        <taxon>Metazoa</taxon>
        <taxon>Chordata</taxon>
        <taxon>Craniata</taxon>
        <taxon>Vertebrata</taxon>
        <taxon>Euteleostomi</taxon>
        <taxon>Actinopterygii</taxon>
        <taxon>Neopterygii</taxon>
        <taxon>Teleostei</taxon>
        <taxon>Anguilliformes</taxon>
        <taxon>Anguillidae</taxon>
        <taxon>Anguilla</taxon>
    </lineage>
</organism>
<proteinExistence type="predicted"/>
<sequence length="11" mass="1320">MTLQNTDIKKK</sequence>
<reference evidence="1" key="2">
    <citation type="journal article" date="2015" name="Fish Shellfish Immunol.">
        <title>Early steps in the European eel (Anguilla anguilla)-Vibrio vulnificus interaction in the gills: Role of the RtxA13 toxin.</title>
        <authorList>
            <person name="Callol A."/>
            <person name="Pajuelo D."/>
            <person name="Ebbesson L."/>
            <person name="Teles M."/>
            <person name="MacKenzie S."/>
            <person name="Amaro C."/>
        </authorList>
    </citation>
    <scope>NUCLEOTIDE SEQUENCE</scope>
</reference>
<reference evidence="1" key="1">
    <citation type="submission" date="2014-11" db="EMBL/GenBank/DDBJ databases">
        <authorList>
            <person name="Amaro Gonzalez C."/>
        </authorList>
    </citation>
    <scope>NUCLEOTIDE SEQUENCE</scope>
</reference>
<accession>A0A0E9XST5</accession>